<keyword evidence="2" id="KW-1185">Reference proteome</keyword>
<evidence type="ECO:0000313" key="1">
    <source>
        <dbReference type="EMBL" id="RZG49158.1"/>
    </source>
</evidence>
<reference evidence="1 2" key="1">
    <citation type="submission" date="2019-02" db="EMBL/GenBank/DDBJ databases">
        <title>The Batch Genome Submission of Acinetobacter spp. strains.</title>
        <authorList>
            <person name="Qin J."/>
            <person name="Hu Y."/>
            <person name="Ye H."/>
            <person name="Wei L."/>
            <person name="Feng Y."/>
            <person name="Zong Z."/>
        </authorList>
    </citation>
    <scope>NUCLEOTIDE SEQUENCE [LARGE SCALE GENOMIC DNA]</scope>
    <source>
        <strain evidence="1 2">WCHAW060049</strain>
    </source>
</reference>
<dbReference type="OrthoDB" id="6712892at2"/>
<protein>
    <submittedName>
        <fullName evidence="1">Prepilin-type N-terminal cleavage/methylation domain-containing protein</fullName>
    </submittedName>
</protein>
<dbReference type="Proteomes" id="UP000293863">
    <property type="component" value="Unassembled WGS sequence"/>
</dbReference>
<accession>A0A385CAI8</accession>
<dbReference type="SUPFAM" id="SSF54523">
    <property type="entry name" value="Pili subunits"/>
    <property type="match status" value="1"/>
</dbReference>
<dbReference type="Pfam" id="PF16074">
    <property type="entry name" value="PilW"/>
    <property type="match status" value="1"/>
</dbReference>
<sequence length="339" mass="36465">MNIISGQKGFTLIELMVAIVLGLIITAAAIQLFITGQASVNLQRGMADLQDSGNFGLRYISNDIRKANYGNVNIVNDRLANGGIVLTSRFTPSRPTSATTFTDANISVNMNIKSGATPPVAVQVPLTTFATGSSNVKINTTDQGSDQLVVQFYADQAGIDCEGNAYTANRYIVERFFLRTDSNSASNEPNAALALACEAGSYVGDTATNILKNPISSTTVFGTTGGEILIRRVDHLHFLLGISNDNNSGDLRYIPINTYLALNQNPRPRVNAVQIGMLIRSSESVKERTLISDSQTFNVLDQTVNVKVPTGTPPKYLRRVVTQTIALRNALISTDAAVM</sequence>
<dbReference type="NCBIfam" id="TIGR02532">
    <property type="entry name" value="IV_pilin_GFxxxE"/>
    <property type="match status" value="1"/>
</dbReference>
<dbReference type="PROSITE" id="PS00409">
    <property type="entry name" value="PROKAR_NTER_METHYL"/>
    <property type="match status" value="1"/>
</dbReference>
<dbReference type="KEGG" id="awu:BEN71_02330"/>
<dbReference type="InterPro" id="IPR045584">
    <property type="entry name" value="Pilin-like"/>
</dbReference>
<name>A0A385CAI8_9GAMM</name>
<proteinExistence type="predicted"/>
<dbReference type="InterPro" id="IPR032092">
    <property type="entry name" value="PilW"/>
</dbReference>
<dbReference type="EMBL" id="SGSQ01000002">
    <property type="protein sequence ID" value="RZG49158.1"/>
    <property type="molecule type" value="Genomic_DNA"/>
</dbReference>
<dbReference type="AlphaFoldDB" id="A0A385CAI8"/>
<dbReference type="GO" id="GO:0043683">
    <property type="term" value="P:type IV pilus assembly"/>
    <property type="evidence" value="ECO:0007669"/>
    <property type="project" value="InterPro"/>
</dbReference>
<evidence type="ECO:0000313" key="2">
    <source>
        <dbReference type="Proteomes" id="UP000293863"/>
    </source>
</evidence>
<comment type="caution">
    <text evidence="1">The sequence shown here is derived from an EMBL/GenBank/DDBJ whole genome shotgun (WGS) entry which is preliminary data.</text>
</comment>
<dbReference type="Pfam" id="PF07963">
    <property type="entry name" value="N_methyl"/>
    <property type="match status" value="1"/>
</dbReference>
<gene>
    <name evidence="1" type="ORF">EXU28_01945</name>
</gene>
<dbReference type="STRING" id="1879050.GCA_001696605_01147"/>
<organism evidence="1 2">
    <name type="scientific">Acinetobacter wuhouensis</name>
    <dbReference type="NCBI Taxonomy" id="1879050"/>
    <lineage>
        <taxon>Bacteria</taxon>
        <taxon>Pseudomonadati</taxon>
        <taxon>Pseudomonadota</taxon>
        <taxon>Gammaproteobacteria</taxon>
        <taxon>Moraxellales</taxon>
        <taxon>Moraxellaceae</taxon>
        <taxon>Acinetobacter</taxon>
    </lineage>
</organism>
<dbReference type="InterPro" id="IPR012902">
    <property type="entry name" value="N_methyl_site"/>
</dbReference>